<dbReference type="GO" id="GO:0072344">
    <property type="term" value="P:rescue of stalled ribosome"/>
    <property type="evidence" value="ECO:0007669"/>
    <property type="project" value="UniProtKB-UniRule"/>
</dbReference>
<comment type="subunit">
    <text evidence="2">Associates with stalled 50S ribosomal subunits.</text>
</comment>
<dbReference type="InterPro" id="IPR008532">
    <property type="entry name" value="NFACT_RNA-bd"/>
</dbReference>
<evidence type="ECO:0000313" key="4">
    <source>
        <dbReference type="EMBL" id="PAV07569.1"/>
    </source>
</evidence>
<organism evidence="4 6">
    <name type="scientific">Methanosphaera cuniculi</name>
    <dbReference type="NCBI Taxonomy" id="1077256"/>
    <lineage>
        <taxon>Archaea</taxon>
        <taxon>Methanobacteriati</taxon>
        <taxon>Methanobacteriota</taxon>
        <taxon>Methanomada group</taxon>
        <taxon>Methanobacteria</taxon>
        <taxon>Methanobacteriales</taxon>
        <taxon>Methanobacteriaceae</taxon>
        <taxon>Methanosphaera</taxon>
    </lineage>
</organism>
<dbReference type="OrthoDB" id="10943at2157"/>
<keyword evidence="2" id="KW-0648">Protein biosynthesis</keyword>
<keyword evidence="6" id="KW-1185">Reference proteome</keyword>
<reference evidence="5 7" key="1">
    <citation type="submission" date="2016-04" db="EMBL/GenBank/DDBJ databases">
        <title>Genome sequence of Methanosphaera cuniculi DSM 4103.</title>
        <authorList>
            <person name="Poehlein A."/>
            <person name="Seedorf H."/>
            <person name="Daniel R."/>
        </authorList>
    </citation>
    <scope>NUCLEOTIDE SEQUENCE [LARGE SCALE GENOMIC DNA]</scope>
    <source>
        <strain evidence="5 7">DSM 4103</strain>
    </source>
</reference>
<dbReference type="PANTHER" id="PTHR15239">
    <property type="entry name" value="NUCLEAR EXPORT MEDIATOR FACTOR NEMF"/>
    <property type="match status" value="1"/>
</dbReference>
<dbReference type="GO" id="GO:0019843">
    <property type="term" value="F:rRNA binding"/>
    <property type="evidence" value="ECO:0007669"/>
    <property type="project" value="UniProtKB-UniRule"/>
</dbReference>
<dbReference type="PANTHER" id="PTHR15239:SF6">
    <property type="entry name" value="RIBOSOME QUALITY CONTROL COMPLEX SUBUNIT NEMF"/>
    <property type="match status" value="1"/>
</dbReference>
<proteinExistence type="inferred from homology"/>
<name>A0A2A2HDR3_9EURY</name>
<dbReference type="InterPro" id="IPR010979">
    <property type="entry name" value="Ribosomal_uS13-like_H2TH"/>
</dbReference>
<dbReference type="InterPro" id="IPR051608">
    <property type="entry name" value="RQC_Subunit_NEMF"/>
</dbReference>
<feature type="domain" description="NFACT RNA-binding" evidence="3">
    <location>
        <begin position="466"/>
        <end position="577"/>
    </location>
</feature>
<dbReference type="Gene3D" id="2.30.310.10">
    <property type="entry name" value="ibrinogen binding protein from staphylococcus aureus domain"/>
    <property type="match status" value="1"/>
</dbReference>
<gene>
    <name evidence="2" type="primary">rqcH</name>
    <name evidence="4" type="ORF">ASJ82_07795</name>
    <name evidence="5" type="ORF">MSCUN_10400</name>
</gene>
<sequence>MKSMSNVDIYTIIRELNEEILDARIDKAYQPTYDTIRIKLRKPGEGRKDIVMQAGVRIHLTDYPQPNPTIPPNFPMLLRKHLSGGRISSIKQHDFDRIVEIKVEKRDSTYTLVVELFSKGNVILLDEEGKIISPLKHKHWHDRDITAHEMYKYPPEKGIVISDTNFDEIKSICMNSDRDIVRTLATNGLGGLYAEEIISYTDINKETLANTLSDDQIEDLNNAIKELFSKIENDPKPQIIKEKQDDDTFKNKDFVPIDLNKYKDFESESFDSFNKTADEFYSKKIVGDIQSEEEKAWAKRIGKYEKRLKMQQDTLDGFYKTIEDTQIKGDLIYAHYSDIDEIIQVMQNARNNYSWQEIAKIIKKSKKDKTNIDLQNIISVDKMGVLTLQFDDINVLVDCKLPIAESAAKYYNKGKKAKRKISGVNTAMENTKAEIKKLQDKKTVAITKLQESQKRREKRKLKWFEKYRWFVSRDGFLVLGGRDAISNEQLVKKHSTNYDIYFHCDIHGAPSTIIQNTSESEIPEDTIYDAACFAGSFSSAWNDGFSSYDVYWVHMDQVSKTPVSGEYLKKGSFVIRGKRNYVRNVPLLIAIGVVNYDDEDLIMAGPVEALKAMCNNYVIIKPGFTKKEAISRKILGIIDVDKKFDLDDIIRCLPSGKCDILDEREYEQKYLRKFNPHLKN</sequence>
<accession>A0A2A2HDR3</accession>
<dbReference type="EMBL" id="LWMS01000031">
    <property type="protein sequence ID" value="PWL08109.1"/>
    <property type="molecule type" value="Genomic_DNA"/>
</dbReference>
<dbReference type="InterPro" id="IPR043681">
    <property type="entry name" value="RqcH_archaeal"/>
</dbReference>
<protein>
    <recommendedName>
        <fullName evidence="2">Archaeal Rqc2 homolog aRqcH</fullName>
        <shortName evidence="2">aRqcH</shortName>
    </recommendedName>
</protein>
<evidence type="ECO:0000313" key="7">
    <source>
        <dbReference type="Proteomes" id="UP000246004"/>
    </source>
</evidence>
<dbReference type="SUPFAM" id="SSF46946">
    <property type="entry name" value="S13-like H2TH domain"/>
    <property type="match status" value="1"/>
</dbReference>
<comment type="caution">
    <text evidence="4">The sequence shown here is derived from an EMBL/GenBank/DDBJ whole genome shotgun (WGS) entry which is preliminary data.</text>
</comment>
<dbReference type="RefSeq" id="WP_095608454.1">
    <property type="nucleotide sequence ID" value="NZ_LMVN01000011.1"/>
</dbReference>
<dbReference type="GO" id="GO:0000049">
    <property type="term" value="F:tRNA binding"/>
    <property type="evidence" value="ECO:0007669"/>
    <property type="project" value="UniProtKB-UniRule"/>
</dbReference>
<dbReference type="Proteomes" id="UP000217528">
    <property type="component" value="Unassembled WGS sequence"/>
</dbReference>
<dbReference type="Pfam" id="PF05670">
    <property type="entry name" value="NFACT-R_1"/>
    <property type="match status" value="1"/>
</dbReference>
<keyword evidence="1 2" id="KW-0175">Coiled coil</keyword>
<dbReference type="NCBIfam" id="NF041120">
    <property type="entry name" value="RqcH_arch"/>
    <property type="match status" value="1"/>
</dbReference>
<keyword evidence="2" id="KW-0699">rRNA-binding</keyword>
<dbReference type="EMBL" id="LMVN01000011">
    <property type="protein sequence ID" value="PAV07569.1"/>
    <property type="molecule type" value="Genomic_DNA"/>
</dbReference>
<dbReference type="GO" id="GO:1990112">
    <property type="term" value="C:RQC complex"/>
    <property type="evidence" value="ECO:0007669"/>
    <property type="project" value="TreeGrafter"/>
</dbReference>
<keyword evidence="2" id="KW-0694">RNA-binding</keyword>
<evidence type="ECO:0000256" key="2">
    <source>
        <dbReference type="HAMAP-Rule" id="MF_00844"/>
    </source>
</evidence>
<dbReference type="AlphaFoldDB" id="A0A2A2HDR3"/>
<dbReference type="GO" id="GO:0043023">
    <property type="term" value="F:ribosomal large subunit binding"/>
    <property type="evidence" value="ECO:0007669"/>
    <property type="project" value="UniProtKB-UniRule"/>
</dbReference>
<dbReference type="FunFam" id="2.30.310.10:FF:000003">
    <property type="entry name" value="Zinc knuckle domain containing protein"/>
    <property type="match status" value="1"/>
</dbReference>
<evidence type="ECO:0000259" key="3">
    <source>
        <dbReference type="Pfam" id="PF05670"/>
    </source>
</evidence>
<comment type="similarity">
    <text evidence="2">Belongs to the NEMF family.</text>
</comment>
<dbReference type="HAMAP" id="MF_00844_A">
    <property type="entry name" value="RqcH_A"/>
    <property type="match status" value="1"/>
</dbReference>
<reference evidence="4 6" key="2">
    <citation type="journal article" date="2017" name="BMC Genomics">
        <title>Genomic analysis of methanogenic archaea reveals a shift towards energy conservation.</title>
        <authorList>
            <person name="Gilmore S.P."/>
            <person name="Henske J.K."/>
            <person name="Sexton J.A."/>
            <person name="Solomon K.V."/>
            <person name="Seppala S."/>
            <person name="Yoo J.I."/>
            <person name="Huyett L.M."/>
            <person name="Pressman A."/>
            <person name="Cogan J.Z."/>
            <person name="Kivenson V."/>
            <person name="Peng X."/>
            <person name="Tan Y."/>
            <person name="Valentine D.L."/>
            <person name="O'Malley M.A."/>
        </authorList>
    </citation>
    <scope>NUCLEOTIDE SEQUENCE [LARGE SCALE GENOMIC DNA]</scope>
    <source>
        <strain evidence="4 6">1R-7</strain>
    </source>
</reference>
<evidence type="ECO:0000313" key="5">
    <source>
        <dbReference type="EMBL" id="PWL08109.1"/>
    </source>
</evidence>
<feature type="coiled-coil region" evidence="2">
    <location>
        <begin position="421"/>
        <end position="455"/>
    </location>
</feature>
<evidence type="ECO:0000313" key="6">
    <source>
        <dbReference type="Proteomes" id="UP000217528"/>
    </source>
</evidence>
<comment type="function">
    <text evidence="2">Probably part of the ribosome quality control system (RQC). May mediate the addition of alanine residues (Ala tailing) to incompletely synthesized nascent chains from stalled ribosomes, leading to their degradation.</text>
</comment>
<dbReference type="Pfam" id="PF05833">
    <property type="entry name" value="NFACT_N"/>
    <property type="match status" value="1"/>
</dbReference>
<dbReference type="Proteomes" id="UP000246004">
    <property type="component" value="Unassembled WGS sequence"/>
</dbReference>
<evidence type="ECO:0000256" key="1">
    <source>
        <dbReference type="ARBA" id="ARBA00023054"/>
    </source>
</evidence>
<keyword evidence="2" id="KW-0820">tRNA-binding</keyword>
<dbReference type="GO" id="GO:0005737">
    <property type="term" value="C:cytoplasm"/>
    <property type="evidence" value="ECO:0007669"/>
    <property type="project" value="UniProtKB-ARBA"/>
</dbReference>